<dbReference type="Gene3D" id="3.40.50.1010">
    <property type="entry name" value="5'-nuclease"/>
    <property type="match status" value="1"/>
</dbReference>
<evidence type="ECO:0000313" key="2">
    <source>
        <dbReference type="Proteomes" id="UP000248044"/>
    </source>
</evidence>
<organism evidence="1 2">
    <name type="scientific">Acidianus brierleyi</name>
    <dbReference type="NCBI Taxonomy" id="41673"/>
    <lineage>
        <taxon>Archaea</taxon>
        <taxon>Thermoproteota</taxon>
        <taxon>Thermoprotei</taxon>
        <taxon>Sulfolobales</taxon>
        <taxon>Sulfolobaceae</taxon>
        <taxon>Acidianus</taxon>
    </lineage>
</organism>
<dbReference type="GeneID" id="36832768"/>
<dbReference type="AlphaFoldDB" id="A0A2U9IGH4"/>
<dbReference type="OrthoDB" id="39195at2157"/>
<dbReference type="RefSeq" id="WP_110270991.1">
    <property type="nucleotide sequence ID" value="NZ_CP029289.2"/>
</dbReference>
<evidence type="ECO:0000313" key="1">
    <source>
        <dbReference type="EMBL" id="AWR95110.1"/>
    </source>
</evidence>
<dbReference type="EMBL" id="CP029289">
    <property type="protein sequence ID" value="AWR95110.1"/>
    <property type="molecule type" value="Genomic_DNA"/>
</dbReference>
<dbReference type="Proteomes" id="UP000248044">
    <property type="component" value="Chromosome"/>
</dbReference>
<accession>A0A2U9IGH4</accession>
<protein>
    <recommendedName>
        <fullName evidence="3">PIN domain-containing protein</fullName>
    </recommendedName>
</protein>
<keyword evidence="2" id="KW-1185">Reference proteome</keyword>
<sequence>MILVISPSAFNKIDEIIKKFNSDKIIITTYGVSYALSNNINIDKILDLGIKVMAYSHKPYQVSNLSITESEAILVARDLKATLIASDTKIKEEAEKLGISVILI</sequence>
<proteinExistence type="predicted"/>
<gene>
    <name evidence="1" type="ORF">DFR85_11390</name>
</gene>
<name>A0A2U9IGH4_9CREN</name>
<reference evidence="1 2" key="1">
    <citation type="submission" date="2018-05" db="EMBL/GenBank/DDBJ databases">
        <title>Complete Genome Sequences of Extremely Thermoacidophilic, Metal-Mobilizing Type-Strain Members of the Archaeal Family Sulfolobaceae: Acidianus brierleyi DSM-1651T, Acidianus sulfidivorans DSM-18786T, Metallosphaera hakonensis DSM-7519T, and Metallosphaera prunae DSM-10039T.</title>
        <authorList>
            <person name="Counts J.A."/>
            <person name="Kelly R.M."/>
        </authorList>
    </citation>
    <scope>NUCLEOTIDE SEQUENCE [LARGE SCALE GENOMIC DNA]</scope>
    <source>
        <strain evidence="1 2">DSM 1651</strain>
    </source>
</reference>
<evidence type="ECO:0008006" key="3">
    <source>
        <dbReference type="Google" id="ProtNLM"/>
    </source>
</evidence>
<dbReference type="KEGG" id="abri:DFR85_11390"/>